<dbReference type="Pfam" id="PF11662">
    <property type="entry name" value="DUF3263"/>
    <property type="match status" value="1"/>
</dbReference>
<dbReference type="InterPro" id="IPR021678">
    <property type="entry name" value="DUF3263"/>
</dbReference>
<evidence type="ECO:0000313" key="1">
    <source>
        <dbReference type="EMBL" id="MUN54842.1"/>
    </source>
</evidence>
<organism evidence="1 2">
    <name type="scientific">Rothia koreensis</name>
    <dbReference type="NCBI Taxonomy" id="592378"/>
    <lineage>
        <taxon>Bacteria</taxon>
        <taxon>Bacillati</taxon>
        <taxon>Actinomycetota</taxon>
        <taxon>Actinomycetes</taxon>
        <taxon>Micrococcales</taxon>
        <taxon>Micrococcaceae</taxon>
        <taxon>Rothia</taxon>
    </lineage>
</organism>
<evidence type="ECO:0000313" key="2">
    <source>
        <dbReference type="Proteomes" id="UP000462152"/>
    </source>
</evidence>
<reference evidence="1 2" key="1">
    <citation type="submission" date="2019-12" db="EMBL/GenBank/DDBJ databases">
        <authorList>
            <person name="Li J."/>
            <person name="Shi Y."/>
            <person name="Xu G."/>
            <person name="Xiao D."/>
            <person name="Ran X."/>
        </authorList>
    </citation>
    <scope>NUCLEOTIDE SEQUENCE [LARGE SCALE GENOMIC DNA]</scope>
    <source>
        <strain evidence="1 2">JCM 15915</strain>
    </source>
</reference>
<dbReference type="AlphaFoldDB" id="A0A7K1LIU6"/>
<gene>
    <name evidence="1" type="ORF">GMA10_06395</name>
</gene>
<dbReference type="EMBL" id="WOGT01000003">
    <property type="protein sequence ID" value="MUN54842.1"/>
    <property type="molecule type" value="Genomic_DNA"/>
</dbReference>
<sequence>MEKRTWRYPGAKERAVRRELDMPATEYYMRLNRLIDDVRAIREEPALTRRLRQRRDL</sequence>
<dbReference type="Proteomes" id="UP000462152">
    <property type="component" value="Unassembled WGS sequence"/>
</dbReference>
<accession>A0A7K1LIU6</accession>
<comment type="caution">
    <text evidence="1">The sequence shown here is derived from an EMBL/GenBank/DDBJ whole genome shotgun (WGS) entry which is preliminary data.</text>
</comment>
<proteinExistence type="predicted"/>
<protein>
    <submittedName>
        <fullName evidence="1">DUF3263 domain-containing protein</fullName>
    </submittedName>
</protein>
<dbReference type="OrthoDB" id="3268863at2"/>
<keyword evidence="2" id="KW-1185">Reference proteome</keyword>
<name>A0A7K1LIU6_9MICC</name>